<evidence type="ECO:0000256" key="1">
    <source>
        <dbReference type="SAM" id="Phobius"/>
    </source>
</evidence>
<evidence type="ECO:0000313" key="3">
    <source>
        <dbReference type="Proteomes" id="UP000237819"/>
    </source>
</evidence>
<accession>A0A2S8GNF6</accession>
<reference evidence="2 3" key="1">
    <citation type="submission" date="2018-02" db="EMBL/GenBank/DDBJ databases">
        <title>Comparative genomes isolates from brazilian mangrove.</title>
        <authorList>
            <person name="Araujo J.E."/>
            <person name="Taketani R.G."/>
            <person name="Silva M.C.P."/>
            <person name="Loureco M.V."/>
            <person name="Andreote F.D."/>
        </authorList>
    </citation>
    <scope>NUCLEOTIDE SEQUENCE [LARGE SCALE GENOMIC DNA]</scope>
    <source>
        <strain evidence="2 3">Nap-Phe MGV</strain>
    </source>
</reference>
<feature type="transmembrane region" description="Helical" evidence="1">
    <location>
        <begin position="134"/>
        <end position="156"/>
    </location>
</feature>
<gene>
    <name evidence="2" type="ORF">C5Y93_11955</name>
</gene>
<dbReference type="OrthoDB" id="114919at2"/>
<sequence length="381" mass="42427">MGRKSKAKERKTRAVANADVAPQVDPAFDDDKPAVQSNSVEYLNIGLMVLSVVVAAFVPFELFLVSYAVLGPLHYLTEISWLHDRKYFTLRKADWALLMVCGLLITLGTDSVLGEDGIRWLDSIPLGQSSLYQVLSTHYMDVMFFAFGAALVFVVAQQTWLRLLGLAIVAICAMLFHGSGPTSATGIYYKLFGVYMPTLIHVFIFTGAFILAGALKRNSKAGFLSFAVFLACGVVAIWLPNIAGDPLTAAPKVFWRGFQELSLNGLNDILRQPTEALVGINLYTSDIVLRLVRFLAFAYTYHYLNWFSKTSIIGWHSVSPVRLTFIVVAWLASMALYAVSYDLGLRWLFLLSLTHVLLEFPLNFKCFLDIGSELRQRLIPA</sequence>
<keyword evidence="1" id="KW-0812">Transmembrane</keyword>
<proteinExistence type="predicted"/>
<feature type="transmembrane region" description="Helical" evidence="1">
    <location>
        <begin position="221"/>
        <end position="239"/>
    </location>
</feature>
<dbReference type="RefSeq" id="WP_105335658.1">
    <property type="nucleotide sequence ID" value="NZ_PUHZ01000012.1"/>
</dbReference>
<feature type="transmembrane region" description="Helical" evidence="1">
    <location>
        <begin position="192"/>
        <end position="214"/>
    </location>
</feature>
<dbReference type="EMBL" id="PUHZ01000012">
    <property type="protein sequence ID" value="PQO45958.1"/>
    <property type="molecule type" value="Genomic_DNA"/>
</dbReference>
<feature type="transmembrane region" description="Helical" evidence="1">
    <location>
        <begin position="95"/>
        <end position="114"/>
    </location>
</feature>
<evidence type="ECO:0000313" key="2">
    <source>
        <dbReference type="EMBL" id="PQO45958.1"/>
    </source>
</evidence>
<feature type="transmembrane region" description="Helical" evidence="1">
    <location>
        <begin position="319"/>
        <end position="339"/>
    </location>
</feature>
<keyword evidence="1" id="KW-1133">Transmembrane helix</keyword>
<organism evidence="2 3">
    <name type="scientific">Blastopirellula marina</name>
    <dbReference type="NCBI Taxonomy" id="124"/>
    <lineage>
        <taxon>Bacteria</taxon>
        <taxon>Pseudomonadati</taxon>
        <taxon>Planctomycetota</taxon>
        <taxon>Planctomycetia</taxon>
        <taxon>Pirellulales</taxon>
        <taxon>Pirellulaceae</taxon>
        <taxon>Blastopirellula</taxon>
    </lineage>
</organism>
<comment type="caution">
    <text evidence="2">The sequence shown here is derived from an EMBL/GenBank/DDBJ whole genome shotgun (WGS) entry which is preliminary data.</text>
</comment>
<name>A0A2S8GNF6_9BACT</name>
<feature type="transmembrane region" description="Helical" evidence="1">
    <location>
        <begin position="42"/>
        <end position="58"/>
    </location>
</feature>
<dbReference type="Proteomes" id="UP000237819">
    <property type="component" value="Unassembled WGS sequence"/>
</dbReference>
<dbReference type="AlphaFoldDB" id="A0A2S8GNF6"/>
<keyword evidence="1" id="KW-0472">Membrane</keyword>
<feature type="transmembrane region" description="Helical" evidence="1">
    <location>
        <begin position="287"/>
        <end position="307"/>
    </location>
</feature>
<feature type="transmembrane region" description="Helical" evidence="1">
    <location>
        <begin position="64"/>
        <end position="83"/>
    </location>
</feature>
<feature type="transmembrane region" description="Helical" evidence="1">
    <location>
        <begin position="163"/>
        <end position="180"/>
    </location>
</feature>
<protein>
    <submittedName>
        <fullName evidence="2">Uncharacterized protein</fullName>
    </submittedName>
</protein>